<evidence type="ECO:0000313" key="2">
    <source>
        <dbReference type="Proteomes" id="UP000772434"/>
    </source>
</evidence>
<reference evidence="1" key="1">
    <citation type="submission" date="2020-11" db="EMBL/GenBank/DDBJ databases">
        <authorList>
            <consortium name="DOE Joint Genome Institute"/>
            <person name="Ahrendt S."/>
            <person name="Riley R."/>
            <person name="Andreopoulos W."/>
            <person name="Labutti K."/>
            <person name="Pangilinan J."/>
            <person name="Ruiz-Duenas F.J."/>
            <person name="Barrasa J.M."/>
            <person name="Sanchez-Garcia M."/>
            <person name="Camarero S."/>
            <person name="Miyauchi S."/>
            <person name="Serrano A."/>
            <person name="Linde D."/>
            <person name="Babiker R."/>
            <person name="Drula E."/>
            <person name="Ayuso-Fernandez I."/>
            <person name="Pacheco R."/>
            <person name="Padilla G."/>
            <person name="Ferreira P."/>
            <person name="Barriuso J."/>
            <person name="Kellner H."/>
            <person name="Castanera R."/>
            <person name="Alfaro M."/>
            <person name="Ramirez L."/>
            <person name="Pisabarro A.G."/>
            <person name="Kuo A."/>
            <person name="Tritt A."/>
            <person name="Lipzen A."/>
            <person name="He G."/>
            <person name="Yan M."/>
            <person name="Ng V."/>
            <person name="Cullen D."/>
            <person name="Martin F."/>
            <person name="Rosso M.-N."/>
            <person name="Henrissat B."/>
            <person name="Hibbett D."/>
            <person name="Martinez A.T."/>
            <person name="Grigoriev I.V."/>
        </authorList>
    </citation>
    <scope>NUCLEOTIDE SEQUENCE</scope>
    <source>
        <strain evidence="1">AH 40177</strain>
    </source>
</reference>
<dbReference type="AlphaFoldDB" id="A0A9P5P2S3"/>
<dbReference type="Proteomes" id="UP000772434">
    <property type="component" value="Unassembled WGS sequence"/>
</dbReference>
<comment type="caution">
    <text evidence="1">The sequence shown here is derived from an EMBL/GenBank/DDBJ whole genome shotgun (WGS) entry which is preliminary data.</text>
</comment>
<organism evidence="1 2">
    <name type="scientific">Rhodocollybia butyracea</name>
    <dbReference type="NCBI Taxonomy" id="206335"/>
    <lineage>
        <taxon>Eukaryota</taxon>
        <taxon>Fungi</taxon>
        <taxon>Dikarya</taxon>
        <taxon>Basidiomycota</taxon>
        <taxon>Agaricomycotina</taxon>
        <taxon>Agaricomycetes</taxon>
        <taxon>Agaricomycetidae</taxon>
        <taxon>Agaricales</taxon>
        <taxon>Marasmiineae</taxon>
        <taxon>Omphalotaceae</taxon>
        <taxon>Rhodocollybia</taxon>
    </lineage>
</organism>
<evidence type="ECO:0000313" key="1">
    <source>
        <dbReference type="EMBL" id="KAF9048166.1"/>
    </source>
</evidence>
<gene>
    <name evidence="1" type="ORF">BDP27DRAFT_1346075</name>
</gene>
<accession>A0A9P5P2S3</accession>
<keyword evidence="2" id="KW-1185">Reference proteome</keyword>
<protein>
    <submittedName>
        <fullName evidence="1">Uncharacterized protein</fullName>
    </submittedName>
</protein>
<sequence>MHATQPNTTASFARLWLDCQTNVLLNPDYDVSCCSCCCAPRESLENPSVPEAGARV</sequence>
<dbReference type="EMBL" id="JADNRY010000489">
    <property type="protein sequence ID" value="KAF9048166.1"/>
    <property type="molecule type" value="Genomic_DNA"/>
</dbReference>
<name>A0A9P5P2S3_9AGAR</name>
<proteinExistence type="predicted"/>
<feature type="non-terminal residue" evidence="1">
    <location>
        <position position="56"/>
    </location>
</feature>